<dbReference type="PRINTS" id="PR00385">
    <property type="entry name" value="P450"/>
</dbReference>
<keyword evidence="16" id="KW-1185">Reference proteome</keyword>
<organism evidence="15 16">
    <name type="scientific">Acanthoscelides obtectus</name>
    <name type="common">Bean weevil</name>
    <name type="synonym">Bruchus obtectus</name>
    <dbReference type="NCBI Taxonomy" id="200917"/>
    <lineage>
        <taxon>Eukaryota</taxon>
        <taxon>Metazoa</taxon>
        <taxon>Ecdysozoa</taxon>
        <taxon>Arthropoda</taxon>
        <taxon>Hexapoda</taxon>
        <taxon>Insecta</taxon>
        <taxon>Pterygota</taxon>
        <taxon>Neoptera</taxon>
        <taxon>Endopterygota</taxon>
        <taxon>Coleoptera</taxon>
        <taxon>Polyphaga</taxon>
        <taxon>Cucujiformia</taxon>
        <taxon>Chrysomeloidea</taxon>
        <taxon>Chrysomelidae</taxon>
        <taxon>Bruchinae</taxon>
        <taxon>Bruchini</taxon>
        <taxon>Acanthoscelides</taxon>
    </lineage>
</organism>
<feature type="binding site" description="axial binding residue" evidence="13">
    <location>
        <position position="144"/>
    </location>
    <ligand>
        <name>heme</name>
        <dbReference type="ChEBI" id="CHEBI:30413"/>
    </ligand>
    <ligandPart>
        <name>Fe</name>
        <dbReference type="ChEBI" id="CHEBI:18248"/>
    </ligandPart>
</feature>
<evidence type="ECO:0000256" key="9">
    <source>
        <dbReference type="ARBA" id="ARBA00023002"/>
    </source>
</evidence>
<comment type="similarity">
    <text evidence="4 14">Belongs to the cytochrome P450 family.</text>
</comment>
<sequence>MFFIAGFVTTTLALTHTLYELALNPEVQEKTRKVAQEMVNDYEEISYEALMDKKYAYMDMLLNETHRKYPALSYLDRACTVDYKIPGTNYVLRKGDRIIIPTYGHNFDENYFPNPEKYDPDRYLNRLNQDGLYFLPFGEGPRACIGERFASLNLKVALTNILTNFSVERLPDTPEKITINPKAFGIQPIERLNVLFKPIK</sequence>
<keyword evidence="8" id="KW-0492">Microsome</keyword>
<dbReference type="PRINTS" id="PR00463">
    <property type="entry name" value="EP450I"/>
</dbReference>
<dbReference type="GO" id="GO:0016705">
    <property type="term" value="F:oxidoreductase activity, acting on paired donors, with incorporation or reduction of molecular oxygen"/>
    <property type="evidence" value="ECO:0007669"/>
    <property type="project" value="InterPro"/>
</dbReference>
<keyword evidence="7" id="KW-0256">Endoplasmic reticulum</keyword>
<dbReference type="PROSITE" id="PS00086">
    <property type="entry name" value="CYTOCHROME_P450"/>
    <property type="match status" value="1"/>
</dbReference>
<evidence type="ECO:0000256" key="7">
    <source>
        <dbReference type="ARBA" id="ARBA00022824"/>
    </source>
</evidence>
<keyword evidence="9 14" id="KW-0560">Oxidoreductase</keyword>
<dbReference type="PANTHER" id="PTHR24292:SF45">
    <property type="entry name" value="CYTOCHROME P450 6G1-RELATED"/>
    <property type="match status" value="1"/>
</dbReference>
<dbReference type="SUPFAM" id="SSF48264">
    <property type="entry name" value="Cytochrome P450"/>
    <property type="match status" value="1"/>
</dbReference>
<evidence type="ECO:0000256" key="3">
    <source>
        <dbReference type="ARBA" id="ARBA00004406"/>
    </source>
</evidence>
<dbReference type="GO" id="GO:0020037">
    <property type="term" value="F:heme binding"/>
    <property type="evidence" value="ECO:0007669"/>
    <property type="project" value="InterPro"/>
</dbReference>
<keyword evidence="5 13" id="KW-0349">Heme</keyword>
<evidence type="ECO:0000313" key="15">
    <source>
        <dbReference type="EMBL" id="CAH1977388.1"/>
    </source>
</evidence>
<dbReference type="InterPro" id="IPR001128">
    <property type="entry name" value="Cyt_P450"/>
</dbReference>
<dbReference type="GO" id="GO:0005789">
    <property type="term" value="C:endoplasmic reticulum membrane"/>
    <property type="evidence" value="ECO:0007669"/>
    <property type="project" value="UniProtKB-SubCell"/>
</dbReference>
<dbReference type="AlphaFoldDB" id="A0A9P0PA66"/>
<evidence type="ECO:0000256" key="1">
    <source>
        <dbReference type="ARBA" id="ARBA00001971"/>
    </source>
</evidence>
<evidence type="ECO:0000256" key="5">
    <source>
        <dbReference type="ARBA" id="ARBA00022617"/>
    </source>
</evidence>
<keyword evidence="12" id="KW-0472">Membrane</keyword>
<dbReference type="GO" id="GO:0005506">
    <property type="term" value="F:iron ion binding"/>
    <property type="evidence" value="ECO:0007669"/>
    <property type="project" value="InterPro"/>
</dbReference>
<evidence type="ECO:0000256" key="2">
    <source>
        <dbReference type="ARBA" id="ARBA00004174"/>
    </source>
</evidence>
<dbReference type="EMBL" id="CAKOFQ010006858">
    <property type="protein sequence ID" value="CAH1977388.1"/>
    <property type="molecule type" value="Genomic_DNA"/>
</dbReference>
<evidence type="ECO:0000256" key="13">
    <source>
        <dbReference type="PIRSR" id="PIRSR602401-1"/>
    </source>
</evidence>
<comment type="subcellular location">
    <subcellularLocation>
        <location evidence="3">Endoplasmic reticulum membrane</location>
        <topology evidence="3">Peripheral membrane protein</topology>
    </subcellularLocation>
    <subcellularLocation>
        <location evidence="2">Microsome membrane</location>
        <topology evidence="2">Peripheral membrane protein</topology>
    </subcellularLocation>
</comment>
<comment type="caution">
    <text evidence="15">The sequence shown here is derived from an EMBL/GenBank/DDBJ whole genome shotgun (WGS) entry which is preliminary data.</text>
</comment>
<dbReference type="Proteomes" id="UP001152888">
    <property type="component" value="Unassembled WGS sequence"/>
</dbReference>
<comment type="cofactor">
    <cofactor evidence="1 13">
        <name>heme</name>
        <dbReference type="ChEBI" id="CHEBI:30413"/>
    </cofactor>
</comment>
<evidence type="ECO:0000256" key="4">
    <source>
        <dbReference type="ARBA" id="ARBA00010617"/>
    </source>
</evidence>
<dbReference type="OrthoDB" id="2789670at2759"/>
<evidence type="ECO:0000256" key="8">
    <source>
        <dbReference type="ARBA" id="ARBA00022848"/>
    </source>
</evidence>
<evidence type="ECO:0000256" key="11">
    <source>
        <dbReference type="ARBA" id="ARBA00023033"/>
    </source>
</evidence>
<evidence type="ECO:0000256" key="14">
    <source>
        <dbReference type="RuleBase" id="RU000461"/>
    </source>
</evidence>
<protein>
    <recommendedName>
        <fullName evidence="17">Cytochrome P450</fullName>
    </recommendedName>
</protein>
<gene>
    <name evidence="15" type="ORF">ACAOBT_LOCUS12624</name>
</gene>
<dbReference type="InterPro" id="IPR017972">
    <property type="entry name" value="Cyt_P450_CS"/>
</dbReference>
<dbReference type="InterPro" id="IPR036396">
    <property type="entry name" value="Cyt_P450_sf"/>
</dbReference>
<evidence type="ECO:0000313" key="16">
    <source>
        <dbReference type="Proteomes" id="UP001152888"/>
    </source>
</evidence>
<dbReference type="InterPro" id="IPR002401">
    <property type="entry name" value="Cyt_P450_E_grp-I"/>
</dbReference>
<dbReference type="PANTHER" id="PTHR24292">
    <property type="entry name" value="CYTOCHROME P450"/>
    <property type="match status" value="1"/>
</dbReference>
<proteinExistence type="inferred from homology"/>
<evidence type="ECO:0008006" key="17">
    <source>
        <dbReference type="Google" id="ProtNLM"/>
    </source>
</evidence>
<evidence type="ECO:0000256" key="10">
    <source>
        <dbReference type="ARBA" id="ARBA00023004"/>
    </source>
</evidence>
<dbReference type="Gene3D" id="1.10.630.10">
    <property type="entry name" value="Cytochrome P450"/>
    <property type="match status" value="1"/>
</dbReference>
<evidence type="ECO:0000256" key="12">
    <source>
        <dbReference type="ARBA" id="ARBA00023136"/>
    </source>
</evidence>
<keyword evidence="6 13" id="KW-0479">Metal-binding</keyword>
<dbReference type="InterPro" id="IPR050476">
    <property type="entry name" value="Insect_CytP450_Detox"/>
</dbReference>
<reference evidence="15" key="1">
    <citation type="submission" date="2022-03" db="EMBL/GenBank/DDBJ databases">
        <authorList>
            <person name="Sayadi A."/>
        </authorList>
    </citation>
    <scope>NUCLEOTIDE SEQUENCE</scope>
</reference>
<name>A0A9P0PA66_ACAOB</name>
<evidence type="ECO:0000256" key="6">
    <source>
        <dbReference type="ARBA" id="ARBA00022723"/>
    </source>
</evidence>
<accession>A0A9P0PA66</accession>
<keyword evidence="11 14" id="KW-0503">Monooxygenase</keyword>
<dbReference type="GO" id="GO:0004497">
    <property type="term" value="F:monooxygenase activity"/>
    <property type="evidence" value="ECO:0007669"/>
    <property type="project" value="UniProtKB-KW"/>
</dbReference>
<dbReference type="Pfam" id="PF00067">
    <property type="entry name" value="p450"/>
    <property type="match status" value="1"/>
</dbReference>
<keyword evidence="10 13" id="KW-0408">Iron</keyword>